<accession>Q97GB3</accession>
<organism evidence="2 3">
    <name type="scientific">Clostridium acetobutylicum (strain ATCC 824 / DSM 792 / JCM 1419 / IAM 19013 / LMG 5710 / NBRC 13948 / NRRL B-527 / VKM B-1787 / 2291 / W)</name>
    <dbReference type="NCBI Taxonomy" id="272562"/>
    <lineage>
        <taxon>Bacteria</taxon>
        <taxon>Bacillati</taxon>
        <taxon>Bacillota</taxon>
        <taxon>Clostridia</taxon>
        <taxon>Eubacteriales</taxon>
        <taxon>Clostridiaceae</taxon>
        <taxon>Clostridium</taxon>
    </lineage>
</organism>
<evidence type="ECO:0000313" key="2">
    <source>
        <dbReference type="EMBL" id="AAK80410.1"/>
    </source>
</evidence>
<dbReference type="HOGENOM" id="CLU_1913375_0_0_9"/>
<gene>
    <name evidence="2" type="ordered locus">CA_C2456</name>
</gene>
<name>Q97GB3_CLOAB</name>
<reference evidence="2 3" key="1">
    <citation type="journal article" date="2001" name="J. Bacteriol.">
        <title>Genome sequence and comparative analysis of the solvent-producing bacterium Clostridium acetobutylicum.</title>
        <authorList>
            <person name="Nolling J."/>
            <person name="Breton G."/>
            <person name="Omelchenko M.V."/>
            <person name="Makarova K.S."/>
            <person name="Zeng Q."/>
            <person name="Gibson R."/>
            <person name="Lee H.M."/>
            <person name="Dubois J."/>
            <person name="Qiu D."/>
            <person name="Hitti J."/>
            <person name="Wolf Y.I."/>
            <person name="Tatusov R.L."/>
            <person name="Sabathe F."/>
            <person name="Doucette-Stamm L."/>
            <person name="Soucaille P."/>
            <person name="Daly M.J."/>
            <person name="Bennett G.N."/>
            <person name="Koonin E.V."/>
            <person name="Smith D.R."/>
        </authorList>
    </citation>
    <scope>NUCLEOTIDE SEQUENCE [LARGE SCALE GENOMIC DNA]</scope>
    <source>
        <strain evidence="3">ATCC 824 / DSM 792 / JCM 1419 / LMG 5710 / VKM B-1787</strain>
    </source>
</reference>
<dbReference type="PATRIC" id="fig|272562.8.peg.2652"/>
<dbReference type="GeneID" id="44998934"/>
<feature type="domain" description="YokE-like PH" evidence="1">
    <location>
        <begin position="16"/>
        <end position="129"/>
    </location>
</feature>
<keyword evidence="3" id="KW-1185">Reference proteome</keyword>
<dbReference type="STRING" id="272562.CA_C2456"/>
<proteinExistence type="predicted"/>
<evidence type="ECO:0000259" key="1">
    <source>
        <dbReference type="Pfam" id="PF14470"/>
    </source>
</evidence>
<dbReference type="OrthoDB" id="9913003at2"/>
<sequence length="132" mass="15433">MKINDDTITEILSPCLKKSDSVLYYCYGIINAKIGSMITADDRNYIIGFTDKKLIIIRLDGEEEPKKSIAISYKQIKYATTSNWLLGFGYTIKMYFDNEFMLEFELKKNVLGIKEQKENLREICEMLNKKFE</sequence>
<dbReference type="KEGG" id="cac:CA_C2456"/>
<dbReference type="Proteomes" id="UP000000814">
    <property type="component" value="Chromosome"/>
</dbReference>
<dbReference type="RefSeq" id="WP_010965751.1">
    <property type="nucleotide sequence ID" value="NC_003030.1"/>
</dbReference>
<protein>
    <recommendedName>
        <fullName evidence="1">YokE-like PH domain-containing protein</fullName>
    </recommendedName>
</protein>
<dbReference type="AlphaFoldDB" id="Q97GB3"/>
<evidence type="ECO:0000313" key="3">
    <source>
        <dbReference type="Proteomes" id="UP000000814"/>
    </source>
</evidence>
<dbReference type="Pfam" id="PF14470">
    <property type="entry name" value="bPH_3"/>
    <property type="match status" value="1"/>
</dbReference>
<dbReference type="InterPro" id="IPR039519">
    <property type="entry name" value="YokE-like_PH"/>
</dbReference>
<dbReference type="EMBL" id="AE001437">
    <property type="protein sequence ID" value="AAK80410.1"/>
    <property type="molecule type" value="Genomic_DNA"/>
</dbReference>
<dbReference type="PIR" id="G97202">
    <property type="entry name" value="G97202"/>
</dbReference>